<protein>
    <recommendedName>
        <fullName evidence="3">HEAT repeat domain-containing protein</fullName>
    </recommendedName>
</protein>
<dbReference type="AlphaFoldDB" id="A0AAF0FQS2"/>
<dbReference type="SUPFAM" id="SSF48371">
    <property type="entry name" value="ARM repeat"/>
    <property type="match status" value="1"/>
</dbReference>
<keyword evidence="2" id="KW-1185">Reference proteome</keyword>
<dbReference type="InterPro" id="IPR016024">
    <property type="entry name" value="ARM-type_fold"/>
</dbReference>
<evidence type="ECO:0000313" key="2">
    <source>
        <dbReference type="Proteomes" id="UP001218895"/>
    </source>
</evidence>
<evidence type="ECO:0008006" key="3">
    <source>
        <dbReference type="Google" id="ProtNLM"/>
    </source>
</evidence>
<dbReference type="Gene3D" id="1.25.10.10">
    <property type="entry name" value="Leucine-rich Repeat Variant"/>
    <property type="match status" value="1"/>
</dbReference>
<proteinExistence type="predicted"/>
<dbReference type="Proteomes" id="UP001218895">
    <property type="component" value="Chromosome"/>
</dbReference>
<gene>
    <name evidence="1" type="ORF">L1994_00350</name>
</gene>
<dbReference type="KEGG" id="manq:L1994_00350"/>
<dbReference type="EMBL" id="CP091092">
    <property type="protein sequence ID" value="WFN36884.1"/>
    <property type="molecule type" value="Genomic_DNA"/>
</dbReference>
<dbReference type="InterPro" id="IPR011989">
    <property type="entry name" value="ARM-like"/>
</dbReference>
<name>A0AAF0FQS2_9EURY</name>
<sequence length="206" mass="22147">MINMNFRFTAIFCVTVLALFVCLSGCTGTEDANTPISENISSLFSGTSDDKKKATENLIAEGEPAVIPLTKVFSKGDQTASTWAAVALLYIGEPSVDPLIRLLSSGDDEETKWAGNTLSAFGTTAVPALIEEVKTGTKNSKELAAIALIKIGEPAVPLLQYELNLGDNKYSDEFSSIIQSIYATKGLQERIENETIQKENGSLTEE</sequence>
<reference evidence="1" key="1">
    <citation type="submission" date="2022-01" db="EMBL/GenBank/DDBJ databases">
        <title>Complete genome of Methanomicrobium antiquum DSM 21220.</title>
        <authorList>
            <person name="Chen S.-C."/>
            <person name="You Y.-T."/>
            <person name="Zhou Y.-Z."/>
            <person name="Lai M.-C."/>
        </authorList>
    </citation>
    <scope>NUCLEOTIDE SEQUENCE</scope>
    <source>
        <strain evidence="1">DSM 21220</strain>
    </source>
</reference>
<organism evidence="1 2">
    <name type="scientific">Methanomicrobium antiquum</name>
    <dbReference type="NCBI Taxonomy" id="487686"/>
    <lineage>
        <taxon>Archaea</taxon>
        <taxon>Methanobacteriati</taxon>
        <taxon>Methanobacteriota</taxon>
        <taxon>Stenosarchaea group</taxon>
        <taxon>Methanomicrobia</taxon>
        <taxon>Methanomicrobiales</taxon>
        <taxon>Methanomicrobiaceae</taxon>
        <taxon>Methanomicrobium</taxon>
    </lineage>
</organism>
<dbReference type="GeneID" id="79948800"/>
<evidence type="ECO:0000313" key="1">
    <source>
        <dbReference type="EMBL" id="WFN36884.1"/>
    </source>
</evidence>
<accession>A0AAF0FQS2</accession>
<dbReference type="RefSeq" id="WP_278099721.1">
    <property type="nucleotide sequence ID" value="NZ_CP091092.1"/>
</dbReference>